<comment type="subcellular location">
    <subcellularLocation>
        <location evidence="1">Cell membrane</location>
        <topology evidence="1">Multi-pass membrane protein</topology>
    </subcellularLocation>
</comment>
<feature type="transmembrane region" description="Helical" evidence="6">
    <location>
        <begin position="100"/>
        <end position="122"/>
    </location>
</feature>
<evidence type="ECO:0000256" key="3">
    <source>
        <dbReference type="ARBA" id="ARBA00022692"/>
    </source>
</evidence>
<keyword evidence="2" id="KW-1003">Cell membrane</keyword>
<keyword evidence="3 6" id="KW-0812">Transmembrane</keyword>
<evidence type="ECO:0000256" key="5">
    <source>
        <dbReference type="ARBA" id="ARBA00023136"/>
    </source>
</evidence>
<keyword evidence="5 6" id="KW-0472">Membrane</keyword>
<dbReference type="AlphaFoldDB" id="A0A4Q9VY89"/>
<dbReference type="PANTHER" id="PTHR30213">
    <property type="entry name" value="INNER MEMBRANE PROTEIN YHJD"/>
    <property type="match status" value="1"/>
</dbReference>
<protein>
    <submittedName>
        <fullName evidence="7">YihY/virulence factor BrkB family protein</fullName>
    </submittedName>
</protein>
<evidence type="ECO:0000313" key="7">
    <source>
        <dbReference type="EMBL" id="TBW40368.1"/>
    </source>
</evidence>
<comment type="caution">
    <text evidence="7">The sequence shown here is derived from an EMBL/GenBank/DDBJ whole genome shotgun (WGS) entry which is preliminary data.</text>
</comment>
<dbReference type="GO" id="GO:0005886">
    <property type="term" value="C:plasma membrane"/>
    <property type="evidence" value="ECO:0007669"/>
    <property type="project" value="UniProtKB-SubCell"/>
</dbReference>
<dbReference type="PANTHER" id="PTHR30213:SF0">
    <property type="entry name" value="UPF0761 MEMBRANE PROTEIN YIHY"/>
    <property type="match status" value="1"/>
</dbReference>
<dbReference type="InterPro" id="IPR017039">
    <property type="entry name" value="Virul_fac_BrkB"/>
</dbReference>
<dbReference type="Pfam" id="PF03631">
    <property type="entry name" value="Virul_fac_BrkB"/>
    <property type="match status" value="1"/>
</dbReference>
<accession>A0A4Q9VY89</accession>
<keyword evidence="4 6" id="KW-1133">Transmembrane helix</keyword>
<feature type="transmembrane region" description="Helical" evidence="6">
    <location>
        <begin position="278"/>
        <end position="301"/>
    </location>
</feature>
<name>A0A4Q9VY89_9HYPH</name>
<proteinExistence type="predicted"/>
<feature type="transmembrane region" description="Helical" evidence="6">
    <location>
        <begin position="205"/>
        <end position="228"/>
    </location>
</feature>
<dbReference type="EMBL" id="SJFN01000004">
    <property type="protein sequence ID" value="TBW40368.1"/>
    <property type="molecule type" value="Genomic_DNA"/>
</dbReference>
<evidence type="ECO:0000256" key="2">
    <source>
        <dbReference type="ARBA" id="ARBA00022475"/>
    </source>
</evidence>
<dbReference type="OrthoDB" id="9781030at2"/>
<feature type="transmembrane region" description="Helical" evidence="6">
    <location>
        <begin position="161"/>
        <end position="185"/>
    </location>
</feature>
<keyword evidence="8" id="KW-1185">Reference proteome</keyword>
<evidence type="ECO:0000256" key="6">
    <source>
        <dbReference type="SAM" id="Phobius"/>
    </source>
</evidence>
<evidence type="ECO:0000256" key="4">
    <source>
        <dbReference type="ARBA" id="ARBA00022989"/>
    </source>
</evidence>
<evidence type="ECO:0000313" key="8">
    <source>
        <dbReference type="Proteomes" id="UP000292781"/>
    </source>
</evidence>
<dbReference type="NCBIfam" id="TIGR00765">
    <property type="entry name" value="yihY_not_rbn"/>
    <property type="match status" value="1"/>
</dbReference>
<evidence type="ECO:0000256" key="1">
    <source>
        <dbReference type="ARBA" id="ARBA00004651"/>
    </source>
</evidence>
<gene>
    <name evidence="7" type="ORF">EYW49_04070</name>
</gene>
<feature type="transmembrane region" description="Helical" evidence="6">
    <location>
        <begin position="32"/>
        <end position="50"/>
    </location>
</feature>
<sequence>MPCRPAPRGREVAASRLFYSRRSRSMARLTRGFFTILAAVAAGSGVAWLAERAEARRAAAVGGHAARSPAEMTVEGWRSIVARAARGFLDDRVTSEAASIAFYALLSLVPALSVLVSIYGLFTPPSSIPAQLAVFTSLLPEAARTLVEEQAIRLTSQSNGALSITLVISFGLAAWSANAAVKALFEAMNVIWGRRDTRSFVEINLESLLFTFTGILVATIMLITLGVIPSVMALLSVPPETELLLALVRWPLFYLTGLAAIVMLYRRGPCRPAPGWRWVLPGAIAAATTWVIASASFSWYVSTLATYPATYGSLATVVVVLTWLWLSAMILLAGGEIVAEIERQIGWPPAVDA</sequence>
<feature type="transmembrane region" description="Helical" evidence="6">
    <location>
        <begin position="313"/>
        <end position="334"/>
    </location>
</feature>
<reference evidence="7 8" key="1">
    <citation type="submission" date="2019-02" db="EMBL/GenBank/DDBJ databases">
        <title>Siculibacillus lacustris gen. nov., sp. nov., a new rosette-forming bacterium isolated from a freshwater crater lake (Lake St. Ana, Romania).</title>
        <authorList>
            <person name="Felfoldi T."/>
            <person name="Marton Z."/>
            <person name="Szabo A."/>
            <person name="Mentes A."/>
            <person name="Boka K."/>
            <person name="Marialigeti K."/>
            <person name="Mathe I."/>
            <person name="Koncz M."/>
            <person name="Schumann P."/>
            <person name="Toth E."/>
        </authorList>
    </citation>
    <scope>NUCLEOTIDE SEQUENCE [LARGE SCALE GENOMIC DNA]</scope>
    <source>
        <strain evidence="7 8">SA-279</strain>
    </source>
</reference>
<organism evidence="7 8">
    <name type="scientific">Siculibacillus lacustris</name>
    <dbReference type="NCBI Taxonomy" id="1549641"/>
    <lineage>
        <taxon>Bacteria</taxon>
        <taxon>Pseudomonadati</taxon>
        <taxon>Pseudomonadota</taxon>
        <taxon>Alphaproteobacteria</taxon>
        <taxon>Hyphomicrobiales</taxon>
        <taxon>Ancalomicrobiaceae</taxon>
        <taxon>Siculibacillus</taxon>
    </lineage>
</organism>
<feature type="transmembrane region" description="Helical" evidence="6">
    <location>
        <begin position="248"/>
        <end position="266"/>
    </location>
</feature>
<dbReference type="Proteomes" id="UP000292781">
    <property type="component" value="Unassembled WGS sequence"/>
</dbReference>